<feature type="domain" description="NACHT" evidence="3">
    <location>
        <begin position="364"/>
        <end position="512"/>
    </location>
</feature>
<evidence type="ECO:0000313" key="5">
    <source>
        <dbReference type="Proteomes" id="UP000248817"/>
    </source>
</evidence>
<organism evidence="4 5">
    <name type="scientific">Aspergillus indologenus CBS 114.80</name>
    <dbReference type="NCBI Taxonomy" id="1450541"/>
    <lineage>
        <taxon>Eukaryota</taxon>
        <taxon>Fungi</taxon>
        <taxon>Dikarya</taxon>
        <taxon>Ascomycota</taxon>
        <taxon>Pezizomycotina</taxon>
        <taxon>Eurotiomycetes</taxon>
        <taxon>Eurotiomycetidae</taxon>
        <taxon>Eurotiales</taxon>
        <taxon>Aspergillaceae</taxon>
        <taxon>Aspergillus</taxon>
        <taxon>Aspergillus subgen. Circumdati</taxon>
    </lineage>
</organism>
<dbReference type="EMBL" id="KZ825480">
    <property type="protein sequence ID" value="PYI33822.1"/>
    <property type="molecule type" value="Genomic_DNA"/>
</dbReference>
<dbReference type="Gene3D" id="3.40.50.300">
    <property type="entry name" value="P-loop containing nucleotide triphosphate hydrolases"/>
    <property type="match status" value="1"/>
</dbReference>
<feature type="compositionally biased region" description="Basic and acidic residues" evidence="2">
    <location>
        <begin position="1"/>
        <end position="10"/>
    </location>
</feature>
<dbReference type="InterPro" id="IPR007111">
    <property type="entry name" value="NACHT_NTPase"/>
</dbReference>
<dbReference type="Proteomes" id="UP000248817">
    <property type="component" value="Unassembled WGS sequence"/>
</dbReference>
<dbReference type="SUPFAM" id="SSF52540">
    <property type="entry name" value="P-loop containing nucleoside triphosphate hydrolases"/>
    <property type="match status" value="1"/>
</dbReference>
<dbReference type="InterPro" id="IPR036770">
    <property type="entry name" value="Ankyrin_rpt-contain_sf"/>
</dbReference>
<dbReference type="SUPFAM" id="SSF48403">
    <property type="entry name" value="Ankyrin repeat"/>
    <property type="match status" value="1"/>
</dbReference>
<dbReference type="InterPro" id="IPR056884">
    <property type="entry name" value="NPHP3-like_N"/>
</dbReference>
<dbReference type="PROSITE" id="PS50837">
    <property type="entry name" value="NACHT"/>
    <property type="match status" value="1"/>
</dbReference>
<keyword evidence="1" id="KW-0677">Repeat</keyword>
<sequence length="1472" mass="166604">MGEASDALHTKHDKLHRLQRPFSWMKNRLRANQSKGSRVSAAATPPTQINTPDAPSSSRPVSGQSMRTDRNGNGQSHSTASDAQSPETNTQAQPDLWQKALQEAQNSTDWKSHQKEYDEAIRKCKEVNQKVLQGNSNSGSTNLPEAMSSHLNSLREQIQERQWGYKDSHGKTIYFRDVVTRIVNWVGVFKDPGNQLAGLDPTKAASLVWGFMQFFVERAVVYSEIRDLAIDQEPIASLLGRYALIEHLHLNNNPGGADCVYDEVRKKIVMLYTSVILYQLATFRNLLHNILKTTEPITRIGSQLKLVLDVVVNIDERKHSDVLKWVSPILHMDHHRAIRPMKGTGVWLLSHPDWLEWRQSQKSGLFWLRGKMGAGKSNLVSTVISYLQEASLNDEEHVAYFYANRTTRAEETKSAETALRSLLKQLASQGCKALLQQVVAKYDETHDHSSLSKEDCVDLLRGIISEFRQTNIIIDGFDELEDDDVRSELLEALKEVSNGSQGSVVKILISSRDHVQIGDLLKEGWVSWKEILVGDKNHQDIERFIDRRLLDLQKRLHEPIPEYIKHELEALLKERSNGMFLWVHLSLKYLVNTNAKDPATFLEELKSVPSQLEQAYTTLYETSLQGQSQGRTFTIRLILSLLMYGCQDEIFKRLAFLSAINYRRSSDLSAETLLALCSPFVELDPNTENFQLIHLSVKEFLQSLPEYESMAGHAFLATHCLSYLNEQPRFKFYVRGHSSATDLGYWFDNYTAESWVLHTAKAGSLRQSLPLKQTLTKFWPREGHIEASTFKSWVDSVTTFKYRTNVLRPIISGAHKSLVLDSKPTTFFLACQYDLREEVEKHLSEGWDINTAVERVGTGLSFACFGNQVELASYLLSRGAKIVLEDKLHPDSPIFAAINSPNPKILELMLHHGAKMALQPALESALHGKDPVTLFDRPFLLSPRHKKQRVKMLLDYSSDFEYSSAVQQGIFKSGTGLLQLRLERNPSFCVTSETLERLFKSWILPSEIKSHIKSLIPLNSRLVASESFLIALKWYKNDLRGYEGDESPLDVLKYILSDLNPCDSSVAVCEAALRAAIRNDVNGCLFTEFLLQTNPSMEISNDLNLWAIEASRSPVEIIGLLTRHGTAVRSFSRSDVKAALEHVSDVSGITAALLRSSPGLDVDQEVFTRAASQYRVQPEDLWLLFTRATDISLTGELIDGILTDASDQIVSEVVLSSIPEQITNELLTIALGNRYICGTGDYGHDYKPPRLTMVQLLSRAPDTLELSEETLYLVCKSTHWIMEQVFRRWPNVHLSQRAVDATVDDLRRFRTLVKERPSIKVSTEAITSLCNSWRNPNLVDTLKEILIFQPGVIITEEMFLAATEYSEACVTEVLARSRNTILGENEMCDVVKTGSPRSLGVILSQRPDAVVTENVVKYLMDGIKADKGAENFLGRWRYEFENEAFDMLLERSGLIDLKRQMLKSEVRKLIWD</sequence>
<reference evidence="4 5" key="1">
    <citation type="submission" date="2018-02" db="EMBL/GenBank/DDBJ databases">
        <title>The genomes of Aspergillus section Nigri reveals drivers in fungal speciation.</title>
        <authorList>
            <consortium name="DOE Joint Genome Institute"/>
            <person name="Vesth T.C."/>
            <person name="Nybo J."/>
            <person name="Theobald S."/>
            <person name="Brandl J."/>
            <person name="Frisvad J.C."/>
            <person name="Nielsen K.F."/>
            <person name="Lyhne E.K."/>
            <person name="Kogle M.E."/>
            <person name="Kuo A."/>
            <person name="Riley R."/>
            <person name="Clum A."/>
            <person name="Nolan M."/>
            <person name="Lipzen A."/>
            <person name="Salamov A."/>
            <person name="Henrissat B."/>
            <person name="Wiebenga A."/>
            <person name="De vries R.P."/>
            <person name="Grigoriev I.V."/>
            <person name="Mortensen U.H."/>
            <person name="Andersen M.R."/>
            <person name="Baker S.E."/>
        </authorList>
    </citation>
    <scope>NUCLEOTIDE SEQUENCE [LARGE SCALE GENOMIC DNA]</scope>
    <source>
        <strain evidence="4 5">CBS 114.80</strain>
    </source>
</reference>
<evidence type="ECO:0000256" key="2">
    <source>
        <dbReference type="SAM" id="MobiDB-lite"/>
    </source>
</evidence>
<proteinExistence type="predicted"/>
<evidence type="ECO:0000256" key="1">
    <source>
        <dbReference type="ARBA" id="ARBA00022737"/>
    </source>
</evidence>
<dbReference type="PANTHER" id="PTHR10039:SF16">
    <property type="entry name" value="GPI INOSITOL-DEACYLASE"/>
    <property type="match status" value="1"/>
</dbReference>
<evidence type="ECO:0000313" key="4">
    <source>
        <dbReference type="EMBL" id="PYI33822.1"/>
    </source>
</evidence>
<name>A0A2V5IF27_9EURO</name>
<feature type="compositionally biased region" description="Polar residues" evidence="2">
    <location>
        <begin position="45"/>
        <end position="92"/>
    </location>
</feature>
<protein>
    <recommendedName>
        <fullName evidence="3">NACHT domain-containing protein</fullName>
    </recommendedName>
</protein>
<feature type="region of interest" description="Disordered" evidence="2">
    <location>
        <begin position="1"/>
        <end position="92"/>
    </location>
</feature>
<accession>A0A2V5IF27</accession>
<dbReference type="Gene3D" id="1.25.40.20">
    <property type="entry name" value="Ankyrin repeat-containing domain"/>
    <property type="match status" value="1"/>
</dbReference>
<gene>
    <name evidence="4" type="ORF">BP00DRAFT_468675</name>
</gene>
<keyword evidence="5" id="KW-1185">Reference proteome</keyword>
<dbReference type="InterPro" id="IPR027417">
    <property type="entry name" value="P-loop_NTPase"/>
</dbReference>
<evidence type="ECO:0000259" key="3">
    <source>
        <dbReference type="PROSITE" id="PS50837"/>
    </source>
</evidence>
<dbReference type="Pfam" id="PF24883">
    <property type="entry name" value="NPHP3_N"/>
    <property type="match status" value="1"/>
</dbReference>
<dbReference type="PANTHER" id="PTHR10039">
    <property type="entry name" value="AMELOGENIN"/>
    <property type="match status" value="1"/>
</dbReference>